<feature type="signal peptide" evidence="5">
    <location>
        <begin position="1"/>
        <end position="31"/>
    </location>
</feature>
<dbReference type="Gene3D" id="1.10.760.10">
    <property type="entry name" value="Cytochrome c-like domain"/>
    <property type="match status" value="1"/>
</dbReference>
<feature type="chain" id="PRO_5045736887" evidence="5">
    <location>
        <begin position="32"/>
        <end position="118"/>
    </location>
</feature>
<keyword evidence="1 4" id="KW-0349">Heme</keyword>
<dbReference type="SUPFAM" id="SSF46626">
    <property type="entry name" value="Cytochrome c"/>
    <property type="match status" value="1"/>
</dbReference>
<dbReference type="Pfam" id="PF13442">
    <property type="entry name" value="Cytochrome_CBB3"/>
    <property type="match status" value="1"/>
</dbReference>
<organism evidence="7 8">
    <name type="scientific">Nitrosomonas eutropha</name>
    <dbReference type="NCBI Taxonomy" id="916"/>
    <lineage>
        <taxon>Bacteria</taxon>
        <taxon>Pseudomonadati</taxon>
        <taxon>Pseudomonadota</taxon>
        <taxon>Betaproteobacteria</taxon>
        <taxon>Nitrosomonadales</taxon>
        <taxon>Nitrosomonadaceae</taxon>
        <taxon>Nitrosomonas</taxon>
    </lineage>
</organism>
<keyword evidence="2 4" id="KW-0479">Metal-binding</keyword>
<keyword evidence="8" id="KW-1185">Reference proteome</keyword>
<evidence type="ECO:0000256" key="4">
    <source>
        <dbReference type="PROSITE-ProRule" id="PRU00433"/>
    </source>
</evidence>
<dbReference type="RefSeq" id="WP_011634706.1">
    <property type="nucleotide sequence ID" value="NZ_FMTW01000016.1"/>
</dbReference>
<proteinExistence type="predicted"/>
<feature type="domain" description="Cytochrome c" evidence="6">
    <location>
        <begin position="44"/>
        <end position="114"/>
    </location>
</feature>
<evidence type="ECO:0000256" key="5">
    <source>
        <dbReference type="SAM" id="SignalP"/>
    </source>
</evidence>
<reference evidence="7 8" key="1">
    <citation type="submission" date="2018-04" db="EMBL/GenBank/DDBJ databases">
        <title>Active sludge and wastewater microbial communities from Klosterneuburg, Austria.</title>
        <authorList>
            <person name="Wagner M."/>
        </authorList>
    </citation>
    <scope>NUCLEOTIDE SEQUENCE [LARGE SCALE GENOMIC DNA]</scope>
    <source>
        <strain evidence="7 8">Nm 57</strain>
    </source>
</reference>
<evidence type="ECO:0000259" key="6">
    <source>
        <dbReference type="PROSITE" id="PS51007"/>
    </source>
</evidence>
<protein>
    <submittedName>
        <fullName evidence="7">Mono/diheme cytochrome c family protein</fullName>
    </submittedName>
</protein>
<evidence type="ECO:0000313" key="7">
    <source>
        <dbReference type="EMBL" id="PXV80096.1"/>
    </source>
</evidence>
<comment type="caution">
    <text evidence="7">The sequence shown here is derived from an EMBL/GenBank/DDBJ whole genome shotgun (WGS) entry which is preliminary data.</text>
</comment>
<dbReference type="EMBL" id="QICQ01000019">
    <property type="protein sequence ID" value="PXV80096.1"/>
    <property type="molecule type" value="Genomic_DNA"/>
</dbReference>
<evidence type="ECO:0000256" key="1">
    <source>
        <dbReference type="ARBA" id="ARBA00022617"/>
    </source>
</evidence>
<gene>
    <name evidence="7" type="ORF">C8R14_11911</name>
</gene>
<evidence type="ECO:0000256" key="2">
    <source>
        <dbReference type="ARBA" id="ARBA00022723"/>
    </source>
</evidence>
<evidence type="ECO:0000256" key="3">
    <source>
        <dbReference type="ARBA" id="ARBA00023004"/>
    </source>
</evidence>
<dbReference type="InterPro" id="IPR036909">
    <property type="entry name" value="Cyt_c-like_dom_sf"/>
</dbReference>
<keyword evidence="5" id="KW-0732">Signal</keyword>
<dbReference type="Proteomes" id="UP000247780">
    <property type="component" value="Unassembled WGS sequence"/>
</dbReference>
<sequence>MFFLKDDLVVKRIFTISMTLSMALFILPAYAAEEAVERDLGNSGQWSGGENVYAKVCGYCHDTGIGPSIKGRQLPPEYITHVVRHGFRAMPAFPEPYISNEDLKSLGQYIQQTTPEKK</sequence>
<accession>A0ABX5M7D0</accession>
<name>A0ABX5M7D0_9PROT</name>
<dbReference type="InterPro" id="IPR009056">
    <property type="entry name" value="Cyt_c-like_dom"/>
</dbReference>
<evidence type="ECO:0000313" key="8">
    <source>
        <dbReference type="Proteomes" id="UP000247780"/>
    </source>
</evidence>
<keyword evidence="3 4" id="KW-0408">Iron</keyword>
<dbReference type="PROSITE" id="PS51007">
    <property type="entry name" value="CYTC"/>
    <property type="match status" value="1"/>
</dbReference>